<comment type="caution">
    <text evidence="1">The sequence shown here is derived from an EMBL/GenBank/DDBJ whole genome shotgun (WGS) entry which is preliminary data.</text>
</comment>
<protein>
    <submittedName>
        <fullName evidence="1">Phosphoesterase</fullName>
    </submittedName>
</protein>
<dbReference type="OrthoDB" id="145213at2"/>
<dbReference type="PANTHER" id="PTHR47197:SF3">
    <property type="entry name" value="DIHYDRO-HEME D1 DEHYDROGENASE"/>
    <property type="match status" value="1"/>
</dbReference>
<dbReference type="InterPro" id="IPR051200">
    <property type="entry name" value="Host-pathogen_enzymatic-act"/>
</dbReference>
<dbReference type="Gene3D" id="2.130.10.10">
    <property type="entry name" value="YVTN repeat-like/Quinoprotein amine dehydrogenase"/>
    <property type="match status" value="3"/>
</dbReference>
<dbReference type="Proteomes" id="UP000434044">
    <property type="component" value="Unassembled WGS sequence"/>
</dbReference>
<name>A0A6N8EAQ8_9GAMM</name>
<organism evidence="1 2">
    <name type="scientific">Allochromatium palmeri</name>
    <dbReference type="NCBI Taxonomy" id="231048"/>
    <lineage>
        <taxon>Bacteria</taxon>
        <taxon>Pseudomonadati</taxon>
        <taxon>Pseudomonadota</taxon>
        <taxon>Gammaproteobacteria</taxon>
        <taxon>Chromatiales</taxon>
        <taxon>Chromatiaceae</taxon>
        <taxon>Allochromatium</taxon>
    </lineage>
</organism>
<gene>
    <name evidence="1" type="ORF">GJ668_00745</name>
</gene>
<dbReference type="SUPFAM" id="SSF51004">
    <property type="entry name" value="C-terminal (heme d1) domain of cytochrome cd1-nitrite reductase"/>
    <property type="match status" value="1"/>
</dbReference>
<reference evidence="1 2" key="1">
    <citation type="submission" date="2019-11" db="EMBL/GenBank/DDBJ databases">
        <title>Whole-genome sequence of the anaerobic purple sulfur bacterium Allochromatium palmeri DSM 15591.</title>
        <authorList>
            <person name="Kyndt J.A."/>
            <person name="Meyer T.E."/>
        </authorList>
    </citation>
    <scope>NUCLEOTIDE SEQUENCE [LARGE SCALE GENOMIC DNA]</scope>
    <source>
        <strain evidence="1 2">DSM 15591</strain>
    </source>
</reference>
<keyword evidence="2" id="KW-1185">Reference proteome</keyword>
<dbReference type="SUPFAM" id="SSF75011">
    <property type="entry name" value="3-carboxy-cis,cis-mucoante lactonizing enzyme"/>
    <property type="match status" value="1"/>
</dbReference>
<proteinExistence type="predicted"/>
<dbReference type="SUPFAM" id="SSF53649">
    <property type="entry name" value="Alkaline phosphatase-like"/>
    <property type="match status" value="1"/>
</dbReference>
<dbReference type="EMBL" id="WNKT01000001">
    <property type="protein sequence ID" value="MTW19617.1"/>
    <property type="molecule type" value="Genomic_DNA"/>
</dbReference>
<sequence>MPNLGQQDLPNLGQQITPLAPRGSRFVPLNPELPEDSAWLAGQAVSTVVSPDQKTLLVLTSGYNRVYDTDSPAPNPAESNEYVFIYDISTATPVKKQVVQIANTYNGIVFDPSGWAFYVSGCMDDRIQIITRSASGTWGQQDGNFLDLGHEGRGLGLNIDPNGAKQVNQMVGVAPCAAGVAISGDGQTLVVANYYNDSITVFSGGYGNWSSGTELDLRPGKNDSAQRGVAGGEYPFWVAVKGRGANTTAYVSSLRDREIVVVDLSGAPQIMARIPVKGQPNKMTLNAAQTRLYVVEDQSDTIDVIDTASNSLIATIPLVPVSLLPPSLAEAIDAAEANPDQQTLYTGANPNSVALSPDETQLYVSNGNLNFISVVNLDEASGGGEVVGFIPTGWYPNSVSFGAVGRSPDGQSPMVYVVNGKSPTGPNPGWCYGSGSPTYDGCWAANEYNPQLTKAGLQSFPLPDLEQLTTLTAQVAINNRFSSEVSAEAAAVMAAVREGVKHVIYIIKENRTYDQILGDLEVGNGDPFLAQFGEAITPNQHQLARTFVTLDNFYASSETSYDGWPWTTSARAPDVIERQYPVVYAGRGLSLESEGLNRNVNVALPTVAPGQPAHLLTRQQANPLTPDDPDLLAGQTSVAAPDGPDNEVNTGYLWDAALRAGLTVRNYGFFVDVTRYNFPQDSAYSLPLLKNPAATRTTVAYPSSVSLAPHTDPYFRGFDNAFPDYYRYKEWEREFDTKYARGGLPALSLVRFMHNHTGNFDTAIDGVNTPELQVADNDYAVGLLVEKIANSRYANDTLIFIIEDDAQDGADHVDSHRTVAFVAGAYVKQGAVVSSQYNTVDFLRTIEEVLGLPPLNLNDALAIPMADIFNPTPTPWSFRARPSTYLYGTDLPLPPRQMRQPVPRSTRDADYWARATRGMDFSVEDRFDFATYNRILWRGLMGDRPYPDAPTGLDLRANRDELLGRYRQSLRGR</sequence>
<accession>A0A6N8EAQ8</accession>
<dbReference type="AlphaFoldDB" id="A0A6N8EAQ8"/>
<dbReference type="PANTHER" id="PTHR47197">
    <property type="entry name" value="PROTEIN NIRF"/>
    <property type="match status" value="1"/>
</dbReference>
<dbReference type="Gene3D" id="3.40.720.10">
    <property type="entry name" value="Alkaline Phosphatase, subunit A"/>
    <property type="match status" value="2"/>
</dbReference>
<dbReference type="InterPro" id="IPR017850">
    <property type="entry name" value="Alkaline_phosphatase_core_sf"/>
</dbReference>
<dbReference type="InterPro" id="IPR015943">
    <property type="entry name" value="WD40/YVTN_repeat-like_dom_sf"/>
</dbReference>
<evidence type="ECO:0000313" key="2">
    <source>
        <dbReference type="Proteomes" id="UP000434044"/>
    </source>
</evidence>
<dbReference type="InterPro" id="IPR011048">
    <property type="entry name" value="Haem_d1_sf"/>
</dbReference>
<evidence type="ECO:0000313" key="1">
    <source>
        <dbReference type="EMBL" id="MTW19617.1"/>
    </source>
</evidence>